<organism evidence="1">
    <name type="scientific">Fagus sylvatica</name>
    <name type="common">Beechnut</name>
    <dbReference type="NCBI Taxonomy" id="28930"/>
    <lineage>
        <taxon>Eukaryota</taxon>
        <taxon>Viridiplantae</taxon>
        <taxon>Streptophyta</taxon>
        <taxon>Embryophyta</taxon>
        <taxon>Tracheophyta</taxon>
        <taxon>Spermatophyta</taxon>
        <taxon>Magnoliopsida</taxon>
        <taxon>eudicotyledons</taxon>
        <taxon>Gunneridae</taxon>
        <taxon>Pentapetalae</taxon>
        <taxon>rosids</taxon>
        <taxon>fabids</taxon>
        <taxon>Fagales</taxon>
        <taxon>Fagaceae</taxon>
        <taxon>Fagus</taxon>
    </lineage>
</organism>
<dbReference type="AlphaFoldDB" id="A0A2N9I066"/>
<protein>
    <submittedName>
        <fullName evidence="1">Uncharacterized protein</fullName>
    </submittedName>
</protein>
<gene>
    <name evidence="1" type="ORF">FSB_LOCUS45133</name>
</gene>
<dbReference type="EMBL" id="OIVN01004423">
    <property type="protein sequence ID" value="SPD17251.1"/>
    <property type="molecule type" value="Genomic_DNA"/>
</dbReference>
<evidence type="ECO:0000313" key="1">
    <source>
        <dbReference type="EMBL" id="SPD17251.1"/>
    </source>
</evidence>
<name>A0A2N9I066_FAGSY</name>
<reference evidence="1" key="1">
    <citation type="submission" date="2018-02" db="EMBL/GenBank/DDBJ databases">
        <authorList>
            <person name="Cohen D.B."/>
            <person name="Kent A.D."/>
        </authorList>
    </citation>
    <scope>NUCLEOTIDE SEQUENCE</scope>
</reference>
<proteinExistence type="predicted"/>
<sequence length="96" mass="10244">MAKPGSSPAPLITTTSGGGFWLGKAKPCLSSSRLLPLGFSFFSLPLVKTMEVLGLWSRSHEAHGLAMVVGLNRGLCRGWWVFGRGGGCLTALRLWV</sequence>
<accession>A0A2N9I066</accession>